<dbReference type="Gene3D" id="3.30.460.10">
    <property type="entry name" value="Beta Polymerase, domain 2"/>
    <property type="match status" value="1"/>
</dbReference>
<dbReference type="Proteomes" id="UP001317705">
    <property type="component" value="Chromosome"/>
</dbReference>
<proteinExistence type="predicted"/>
<keyword evidence="3" id="KW-1185">Reference proteome</keyword>
<dbReference type="RefSeq" id="WP_282000816.1">
    <property type="nucleotide sequence ID" value="NZ_AP027151.1"/>
</dbReference>
<dbReference type="Pfam" id="PF18765">
    <property type="entry name" value="Polbeta"/>
    <property type="match status" value="1"/>
</dbReference>
<evidence type="ECO:0000313" key="3">
    <source>
        <dbReference type="Proteomes" id="UP001317705"/>
    </source>
</evidence>
<evidence type="ECO:0000313" key="2">
    <source>
        <dbReference type="EMBL" id="BDV44723.1"/>
    </source>
</evidence>
<protein>
    <recommendedName>
        <fullName evidence="1">Polymerase beta nucleotidyltransferase domain-containing protein</fullName>
    </recommendedName>
</protein>
<feature type="domain" description="Polymerase beta nucleotidyltransferase" evidence="1">
    <location>
        <begin position="14"/>
        <end position="102"/>
    </location>
</feature>
<reference evidence="2 3" key="1">
    <citation type="submission" date="2022-12" db="EMBL/GenBank/DDBJ databases">
        <title>Polyphasic characterization of Geotalea uranireducens NIT-SL11 newly isolated from a complex of sewage sludge and microbially reduced graphene oxide.</title>
        <authorList>
            <person name="Xie L."/>
            <person name="Yoshida N."/>
            <person name="Meng L."/>
        </authorList>
    </citation>
    <scope>NUCLEOTIDE SEQUENCE [LARGE SCALE GENOMIC DNA]</scope>
    <source>
        <strain evidence="2 3">NIT-SL11</strain>
    </source>
</reference>
<organism evidence="2 3">
    <name type="scientific">Geotalea uraniireducens</name>
    <dbReference type="NCBI Taxonomy" id="351604"/>
    <lineage>
        <taxon>Bacteria</taxon>
        <taxon>Pseudomonadati</taxon>
        <taxon>Thermodesulfobacteriota</taxon>
        <taxon>Desulfuromonadia</taxon>
        <taxon>Geobacterales</taxon>
        <taxon>Geobacteraceae</taxon>
        <taxon>Geotalea</taxon>
    </lineage>
</organism>
<name>A0ABN6VWF0_9BACT</name>
<dbReference type="SUPFAM" id="SSF81301">
    <property type="entry name" value="Nucleotidyltransferase"/>
    <property type="match status" value="1"/>
</dbReference>
<dbReference type="InterPro" id="IPR043519">
    <property type="entry name" value="NT_sf"/>
</dbReference>
<sequence length="116" mass="12942">MPDFGLPDTTLVVIRQILADFPAVEKAILYGSRAKGTYRHGSDIDLALVGDGLDLRVLGQIAVRLEESPIPYQVDLTLWGQIDHVQLREHIDRVGVVFYQRARPDGEECREDGGVE</sequence>
<dbReference type="EMBL" id="AP027151">
    <property type="protein sequence ID" value="BDV44723.1"/>
    <property type="molecule type" value="Genomic_DNA"/>
</dbReference>
<accession>A0ABN6VWF0</accession>
<dbReference type="CDD" id="cd05403">
    <property type="entry name" value="NT_KNTase_like"/>
    <property type="match status" value="1"/>
</dbReference>
<evidence type="ECO:0000259" key="1">
    <source>
        <dbReference type="Pfam" id="PF18765"/>
    </source>
</evidence>
<dbReference type="InterPro" id="IPR041633">
    <property type="entry name" value="Polbeta"/>
</dbReference>
<gene>
    <name evidence="2" type="ORF">GURASL_36460</name>
</gene>